<evidence type="ECO:0000313" key="4">
    <source>
        <dbReference type="Proteomes" id="UP001220022"/>
    </source>
</evidence>
<feature type="signal peptide" evidence="2">
    <location>
        <begin position="1"/>
        <end position="28"/>
    </location>
</feature>
<dbReference type="EMBL" id="JARHTQ010000012">
    <property type="protein sequence ID" value="MDF2257807.1"/>
    <property type="molecule type" value="Genomic_DNA"/>
</dbReference>
<name>A0ABT5Z2B8_9ACTN</name>
<dbReference type="Proteomes" id="UP001220022">
    <property type="component" value="Unassembled WGS sequence"/>
</dbReference>
<keyword evidence="4" id="KW-1185">Reference proteome</keyword>
<gene>
    <name evidence="3" type="ORF">P2L57_19450</name>
</gene>
<dbReference type="RefSeq" id="WP_275816210.1">
    <property type="nucleotide sequence ID" value="NZ_BAAANM010000002.1"/>
</dbReference>
<feature type="chain" id="PRO_5045171935" evidence="2">
    <location>
        <begin position="29"/>
        <end position="337"/>
    </location>
</feature>
<dbReference type="SUPFAM" id="SSF51126">
    <property type="entry name" value="Pectin lyase-like"/>
    <property type="match status" value="1"/>
</dbReference>
<organism evidence="3 4">
    <name type="scientific">Streptantibioticus ferralitis</name>
    <dbReference type="NCBI Taxonomy" id="236510"/>
    <lineage>
        <taxon>Bacteria</taxon>
        <taxon>Bacillati</taxon>
        <taxon>Actinomycetota</taxon>
        <taxon>Actinomycetes</taxon>
        <taxon>Kitasatosporales</taxon>
        <taxon>Streptomycetaceae</taxon>
        <taxon>Streptantibioticus</taxon>
    </lineage>
</organism>
<sequence>MKNIVRAATTTVGVGLSIAVLSAGPASATGGTHVRCNDITALRNAISQANTSGGRITLAPHCTYTLTAPDNPEDGLPEITGNVTISGRDTSVRRAPNATQAFRIFHVANGGNLTLKSLTVSGGSVPDSAGGGIWNSGTLNLNSAIIKGNLAGTGGGVYNLGGQLTLDRSTVKRNTAIHNGGGIANGRYAILDRPGTVTMKGGALLKNRALNDNGGGLENVRSTASLDSVSVRGNTALHGGGINQFGSTLRLTSTTVRDNVAVSGGGLANNASTAALVRSLVTRNTAITAGGGIFNENSGQATLTASKVIHNTPDNCSPEGSVPGCAGPANRITPSSR</sequence>
<evidence type="ECO:0000256" key="1">
    <source>
        <dbReference type="SAM" id="MobiDB-lite"/>
    </source>
</evidence>
<dbReference type="InterPro" id="IPR011050">
    <property type="entry name" value="Pectin_lyase_fold/virulence"/>
</dbReference>
<protein>
    <submittedName>
        <fullName evidence="3">Right-handed parallel beta-helix repeat-containing protein</fullName>
    </submittedName>
</protein>
<feature type="region of interest" description="Disordered" evidence="1">
    <location>
        <begin position="315"/>
        <end position="337"/>
    </location>
</feature>
<keyword evidence="2" id="KW-0732">Signal</keyword>
<proteinExistence type="predicted"/>
<dbReference type="Gene3D" id="2.160.20.10">
    <property type="entry name" value="Single-stranded right-handed beta-helix, Pectin lyase-like"/>
    <property type="match status" value="1"/>
</dbReference>
<reference evidence="3 4" key="1">
    <citation type="submission" date="2023-03" db="EMBL/GenBank/DDBJ databases">
        <title>Draft genome sequence of type strain Streptomyces ferralitis JCM 14344.</title>
        <authorList>
            <person name="Klaysubun C."/>
            <person name="Duangmal K."/>
        </authorList>
    </citation>
    <scope>NUCLEOTIDE SEQUENCE [LARGE SCALE GENOMIC DNA]</scope>
    <source>
        <strain evidence="3 4">JCM 14344</strain>
    </source>
</reference>
<comment type="caution">
    <text evidence="3">The sequence shown here is derived from an EMBL/GenBank/DDBJ whole genome shotgun (WGS) entry which is preliminary data.</text>
</comment>
<evidence type="ECO:0000256" key="2">
    <source>
        <dbReference type="SAM" id="SignalP"/>
    </source>
</evidence>
<accession>A0ABT5Z2B8</accession>
<evidence type="ECO:0000313" key="3">
    <source>
        <dbReference type="EMBL" id="MDF2257807.1"/>
    </source>
</evidence>
<dbReference type="InterPro" id="IPR012334">
    <property type="entry name" value="Pectin_lyas_fold"/>
</dbReference>